<evidence type="ECO:0000313" key="7">
    <source>
        <dbReference type="Proteomes" id="UP000005237"/>
    </source>
</evidence>
<evidence type="ECO:0000313" key="6">
    <source>
        <dbReference type="EnsemblMetazoa" id="CJA07646.1"/>
    </source>
</evidence>
<accession>A0A8R1DNH0</accession>
<protein>
    <recommendedName>
        <fullName evidence="8">DNA-directed RNA polymerase I subunit RPA49</fullName>
    </recommendedName>
</protein>
<dbReference type="AlphaFoldDB" id="A0A8R1DNH0"/>
<reference evidence="7" key="1">
    <citation type="submission" date="2010-08" db="EMBL/GenBank/DDBJ databases">
        <authorList>
            <consortium name="Caenorhabditis japonica Sequencing Consortium"/>
            <person name="Wilson R.K."/>
        </authorList>
    </citation>
    <scope>NUCLEOTIDE SEQUENCE [LARGE SCALE GENOMIC DNA]</scope>
    <source>
        <strain evidence="7">DF5081</strain>
    </source>
</reference>
<dbReference type="InterPro" id="IPR009668">
    <property type="entry name" value="RNA_pol-assoc_fac_A49-like"/>
</dbReference>
<proteinExistence type="inferred from homology"/>
<comment type="similarity">
    <text evidence="2">Belongs to the eukaryotic RPA49/POLR1E RNA polymerase subunit family.</text>
</comment>
<dbReference type="GO" id="GO:0003677">
    <property type="term" value="F:DNA binding"/>
    <property type="evidence" value="ECO:0007669"/>
    <property type="project" value="InterPro"/>
</dbReference>
<keyword evidence="7" id="KW-1185">Reference proteome</keyword>
<keyword evidence="5" id="KW-0539">Nucleus</keyword>
<organism evidence="6 7">
    <name type="scientific">Caenorhabditis japonica</name>
    <dbReference type="NCBI Taxonomy" id="281687"/>
    <lineage>
        <taxon>Eukaryota</taxon>
        <taxon>Metazoa</taxon>
        <taxon>Ecdysozoa</taxon>
        <taxon>Nematoda</taxon>
        <taxon>Chromadorea</taxon>
        <taxon>Rhabditida</taxon>
        <taxon>Rhabditina</taxon>
        <taxon>Rhabditomorpha</taxon>
        <taxon>Rhabditoidea</taxon>
        <taxon>Rhabditidae</taxon>
        <taxon>Peloderinae</taxon>
        <taxon>Caenorhabditis</taxon>
    </lineage>
</organism>
<name>A0A8R1DNH0_CAEJA</name>
<dbReference type="GO" id="GO:0000428">
    <property type="term" value="C:DNA-directed RNA polymerase complex"/>
    <property type="evidence" value="ECO:0007669"/>
    <property type="project" value="UniProtKB-KW"/>
</dbReference>
<dbReference type="PANTHER" id="PTHR14440">
    <property type="entry name" value="DNA-DIRECTED RNA POLYMERASE I SUBUNIT RPA49"/>
    <property type="match status" value="1"/>
</dbReference>
<dbReference type="Proteomes" id="UP000005237">
    <property type="component" value="Unassembled WGS sequence"/>
</dbReference>
<dbReference type="EnsemblMetazoa" id="CJA07646.1">
    <property type="protein sequence ID" value="CJA07646.1"/>
    <property type="gene ID" value="WBGene00126850"/>
</dbReference>
<keyword evidence="3" id="KW-0240">DNA-directed RNA polymerase</keyword>
<evidence type="ECO:0000256" key="1">
    <source>
        <dbReference type="ARBA" id="ARBA00004604"/>
    </source>
</evidence>
<evidence type="ECO:0008006" key="8">
    <source>
        <dbReference type="Google" id="ProtNLM"/>
    </source>
</evidence>
<comment type="subcellular location">
    <subcellularLocation>
        <location evidence="1">Nucleus</location>
        <location evidence="1">Nucleolus</location>
    </subcellularLocation>
</comment>
<reference evidence="6" key="2">
    <citation type="submission" date="2022-06" db="UniProtKB">
        <authorList>
            <consortium name="EnsemblMetazoa"/>
        </authorList>
    </citation>
    <scope>IDENTIFICATION</scope>
    <source>
        <strain evidence="6">DF5081</strain>
    </source>
</reference>
<sequence>MWVSTEDMAAKKSATRVKNVESNQEFAEADIVASFQHNRPRDLQNLKFERHGKAGRKKAPIMSVKGEICEKVMEIGTDVNCLDEGFDFAVAVVDTETGEATYRPARFYSFESKYAEDLEKLIGTNKKDTKNAEDYAEDFSIGSDKWAEKRRQLTSNFGSSKKIKMDEAAQRRTINQETLDEMRKTAFASNSNVKTEEQGDVKLENITMMNKATSSILPAAVQTELSRDIYPISLFLEDVEVEAVKSLAEEVMEKKKKQRVEDGVPECVALIMYNEKVEQRAVAYLLLATMVEILAKMGRTRQVLRKELNELKMPDVLRQKVLAQFFNESISEKNYAGRGAERVRLNVTDYDRFVAHTLALALTLAPEHKVPITPFQQAFGYQPSKLEKMFQALGADLIRLDVQSAQNLRSLRAAILLKPPSLEQRGPRKIIRR</sequence>
<evidence type="ECO:0000256" key="2">
    <source>
        <dbReference type="ARBA" id="ARBA00009430"/>
    </source>
</evidence>
<keyword evidence="4" id="KW-0804">Transcription</keyword>
<dbReference type="Pfam" id="PF06870">
    <property type="entry name" value="RNA_pol_I_A49"/>
    <property type="match status" value="1"/>
</dbReference>
<dbReference type="GO" id="GO:0005730">
    <property type="term" value="C:nucleolus"/>
    <property type="evidence" value="ECO:0007669"/>
    <property type="project" value="UniProtKB-SubCell"/>
</dbReference>
<evidence type="ECO:0000256" key="5">
    <source>
        <dbReference type="ARBA" id="ARBA00023242"/>
    </source>
</evidence>
<evidence type="ECO:0000256" key="3">
    <source>
        <dbReference type="ARBA" id="ARBA00022478"/>
    </source>
</evidence>
<dbReference type="GO" id="GO:0006351">
    <property type="term" value="P:DNA-templated transcription"/>
    <property type="evidence" value="ECO:0007669"/>
    <property type="project" value="InterPro"/>
</dbReference>
<evidence type="ECO:0000256" key="4">
    <source>
        <dbReference type="ARBA" id="ARBA00023163"/>
    </source>
</evidence>